<reference evidence="1" key="2">
    <citation type="submission" date="2020-06" db="EMBL/GenBank/DDBJ databases">
        <authorList>
            <person name="Sheffer M."/>
        </authorList>
    </citation>
    <scope>NUCLEOTIDE SEQUENCE</scope>
</reference>
<dbReference type="AlphaFoldDB" id="A0A8T0FLQ5"/>
<organism evidence="1 2">
    <name type="scientific">Argiope bruennichi</name>
    <name type="common">Wasp spider</name>
    <name type="synonym">Aranea bruennichi</name>
    <dbReference type="NCBI Taxonomy" id="94029"/>
    <lineage>
        <taxon>Eukaryota</taxon>
        <taxon>Metazoa</taxon>
        <taxon>Ecdysozoa</taxon>
        <taxon>Arthropoda</taxon>
        <taxon>Chelicerata</taxon>
        <taxon>Arachnida</taxon>
        <taxon>Araneae</taxon>
        <taxon>Araneomorphae</taxon>
        <taxon>Entelegynae</taxon>
        <taxon>Araneoidea</taxon>
        <taxon>Araneidae</taxon>
        <taxon>Argiope</taxon>
    </lineage>
</organism>
<dbReference type="EMBL" id="JABXBU010000011">
    <property type="protein sequence ID" value="KAF8791158.1"/>
    <property type="molecule type" value="Genomic_DNA"/>
</dbReference>
<gene>
    <name evidence="1" type="ORF">HNY73_006074</name>
</gene>
<reference evidence="1" key="1">
    <citation type="journal article" date="2020" name="bioRxiv">
        <title>Chromosome-level reference genome of the European wasp spider Argiope bruennichi: a resource for studies on range expansion and evolutionary adaptation.</title>
        <authorList>
            <person name="Sheffer M.M."/>
            <person name="Hoppe A."/>
            <person name="Krehenwinkel H."/>
            <person name="Uhl G."/>
            <person name="Kuss A.W."/>
            <person name="Jensen L."/>
            <person name="Jensen C."/>
            <person name="Gillespie R.G."/>
            <person name="Hoff K.J."/>
            <person name="Prost S."/>
        </authorList>
    </citation>
    <scope>NUCLEOTIDE SEQUENCE</scope>
</reference>
<evidence type="ECO:0000313" key="1">
    <source>
        <dbReference type="EMBL" id="KAF8791158.1"/>
    </source>
</evidence>
<evidence type="ECO:0008006" key="3">
    <source>
        <dbReference type="Google" id="ProtNLM"/>
    </source>
</evidence>
<proteinExistence type="predicted"/>
<keyword evidence="2" id="KW-1185">Reference proteome</keyword>
<name>A0A8T0FLQ5_ARGBR</name>
<comment type="caution">
    <text evidence="1">The sequence shown here is derived from an EMBL/GenBank/DDBJ whole genome shotgun (WGS) entry which is preliminary data.</text>
</comment>
<evidence type="ECO:0000313" key="2">
    <source>
        <dbReference type="Proteomes" id="UP000807504"/>
    </source>
</evidence>
<dbReference type="Proteomes" id="UP000807504">
    <property type="component" value="Unassembled WGS sequence"/>
</dbReference>
<accession>A0A8T0FLQ5</accession>
<sequence length="86" mass="9706">MNMPLTKKEHLLTVKLFYQNASNASAAIRDYRQLKNLRKGHMSASAIKGMMWKFEEIDYLDVASKKGRCRTEPAIVEEVSIASASS</sequence>
<protein>
    <recommendedName>
        <fullName evidence="3">DUF4817 domain-containing protein</fullName>
    </recommendedName>
</protein>